<dbReference type="OrthoDB" id="6328115at2759"/>
<sequence length="444" mass="50780">MKMMGRQSYFTLSLLFLTCLNAFEFFIKYTSLITTNSRPLFNIEKFIGSPTCSLKTRKPDGTELYRVSLDLTDSIIYHTFPDNIFQNIEKVVTITHSFTCTEGENSASFDLKSQFFPVDYIPQLFEVKIKISMMEESSKDIFFFSDGFKTYCNYSIPNANEASLNKYEKVFIDKTEDIVTATKIGSTKSTLMRLTCEIVESAEFSLEIPIYFTLNSDPWTSVSGDPHMKQIVLDYPSLITKAICYDVSGSPGDYLHIAGFSLSGIQVYGQLKDDYYMHKIIIKSDSGKITTSTNHIILDNGQLINWTGNMQKSTFKSKEFQYLITRNHVFITSLENGGKMIKIEKSIHSSSENHLDASFKLSPDDYKEMDGLVGDIGKKKYIFHEEIQSDRNIGSKFISIDIDNKIIKGVKVERGNEECWLINVNDILKPFNISKYLYKTMHVF</sequence>
<reference evidence="1 2" key="1">
    <citation type="submission" date="2020-08" db="EMBL/GenBank/DDBJ databases">
        <authorList>
            <person name="Hejnol A."/>
        </authorList>
    </citation>
    <scope>NUCLEOTIDE SEQUENCE [LARGE SCALE GENOMIC DNA]</scope>
</reference>
<gene>
    <name evidence="1" type="ORF">DGYR_LOCUS13792</name>
</gene>
<evidence type="ECO:0000313" key="1">
    <source>
        <dbReference type="EMBL" id="CAD5126554.1"/>
    </source>
</evidence>
<proteinExistence type="predicted"/>
<keyword evidence="2" id="KW-1185">Reference proteome</keyword>
<evidence type="ECO:0000313" key="2">
    <source>
        <dbReference type="Proteomes" id="UP000549394"/>
    </source>
</evidence>
<dbReference type="Proteomes" id="UP000549394">
    <property type="component" value="Unassembled WGS sequence"/>
</dbReference>
<name>A0A7I8WEB6_9ANNE</name>
<comment type="caution">
    <text evidence="1">The sequence shown here is derived from an EMBL/GenBank/DDBJ whole genome shotgun (WGS) entry which is preliminary data.</text>
</comment>
<dbReference type="AlphaFoldDB" id="A0A7I8WEB6"/>
<organism evidence="1 2">
    <name type="scientific">Dimorphilus gyrociliatus</name>
    <dbReference type="NCBI Taxonomy" id="2664684"/>
    <lineage>
        <taxon>Eukaryota</taxon>
        <taxon>Metazoa</taxon>
        <taxon>Spiralia</taxon>
        <taxon>Lophotrochozoa</taxon>
        <taxon>Annelida</taxon>
        <taxon>Polychaeta</taxon>
        <taxon>Polychaeta incertae sedis</taxon>
        <taxon>Dinophilidae</taxon>
        <taxon>Dimorphilus</taxon>
    </lineage>
</organism>
<accession>A0A7I8WEB6</accession>
<protein>
    <submittedName>
        <fullName evidence="1">DgyrCDS14652</fullName>
    </submittedName>
</protein>
<dbReference type="EMBL" id="CAJFCJ010000061">
    <property type="protein sequence ID" value="CAD5126554.1"/>
    <property type="molecule type" value="Genomic_DNA"/>
</dbReference>